<evidence type="ECO:0000256" key="1">
    <source>
        <dbReference type="SAM" id="MobiDB-lite"/>
    </source>
</evidence>
<dbReference type="OrthoDB" id="5854162at2759"/>
<proteinExistence type="predicted"/>
<dbReference type="AlphaFoldDB" id="A0A0M3JZJ2"/>
<feature type="compositionally biased region" description="Basic and acidic residues" evidence="1">
    <location>
        <begin position="24"/>
        <end position="36"/>
    </location>
</feature>
<dbReference type="InterPro" id="IPR012292">
    <property type="entry name" value="Globin/Proto"/>
</dbReference>
<reference evidence="2 3" key="2">
    <citation type="submission" date="2018-11" db="EMBL/GenBank/DDBJ databases">
        <authorList>
            <consortium name="Pathogen Informatics"/>
        </authorList>
    </citation>
    <scope>NUCLEOTIDE SEQUENCE [LARGE SCALE GENOMIC DNA]</scope>
</reference>
<sequence>MGQKNSTSTSEISVIDGDDGSSSKTEDVSSRTIDDDSQREKCPALCPAYREIVLECYDKAHGDTAGRIVMRMAQQRDDFRAFMDSLTATQREILIEKLRNYLNDVVQNIDNADEVKELSTCYGSFFVKWKTIGFKPDFFAVSASAIATECVFLGGTATATAPTSTFRVRS</sequence>
<organism evidence="4">
    <name type="scientific">Anisakis simplex</name>
    <name type="common">Herring worm</name>
    <dbReference type="NCBI Taxonomy" id="6269"/>
    <lineage>
        <taxon>Eukaryota</taxon>
        <taxon>Metazoa</taxon>
        <taxon>Ecdysozoa</taxon>
        <taxon>Nematoda</taxon>
        <taxon>Chromadorea</taxon>
        <taxon>Rhabditida</taxon>
        <taxon>Spirurina</taxon>
        <taxon>Ascaridomorpha</taxon>
        <taxon>Ascaridoidea</taxon>
        <taxon>Anisakidae</taxon>
        <taxon>Anisakis</taxon>
        <taxon>Anisakis simplex complex</taxon>
    </lineage>
</organism>
<keyword evidence="3" id="KW-1185">Reference proteome</keyword>
<dbReference type="EMBL" id="UYRR01031369">
    <property type="protein sequence ID" value="VDK49490.1"/>
    <property type="molecule type" value="Genomic_DNA"/>
</dbReference>
<dbReference type="WBParaSite" id="ASIM_0001392601-mRNA-1">
    <property type="protein sequence ID" value="ASIM_0001392601-mRNA-1"/>
    <property type="gene ID" value="ASIM_0001392601"/>
</dbReference>
<name>A0A0M3JZJ2_ANISI</name>
<reference evidence="4" key="1">
    <citation type="submission" date="2017-02" db="UniProtKB">
        <authorList>
            <consortium name="WormBaseParasite"/>
        </authorList>
    </citation>
    <scope>IDENTIFICATION</scope>
</reference>
<dbReference type="Gene3D" id="1.10.490.10">
    <property type="entry name" value="Globins"/>
    <property type="match status" value="1"/>
</dbReference>
<evidence type="ECO:0000313" key="2">
    <source>
        <dbReference type="EMBL" id="VDK49490.1"/>
    </source>
</evidence>
<evidence type="ECO:0000313" key="4">
    <source>
        <dbReference type="WBParaSite" id="ASIM_0001392601-mRNA-1"/>
    </source>
</evidence>
<dbReference type="GO" id="GO:0020037">
    <property type="term" value="F:heme binding"/>
    <property type="evidence" value="ECO:0007669"/>
    <property type="project" value="InterPro"/>
</dbReference>
<accession>A0A0M3JZJ2</accession>
<protein>
    <submittedName>
        <fullName evidence="2 4">Uncharacterized protein</fullName>
    </submittedName>
</protein>
<gene>
    <name evidence="2" type="ORF">ASIM_LOCUS13354</name>
</gene>
<dbReference type="GO" id="GO:0019825">
    <property type="term" value="F:oxygen binding"/>
    <property type="evidence" value="ECO:0007669"/>
    <property type="project" value="InterPro"/>
</dbReference>
<feature type="compositionally biased region" description="Polar residues" evidence="1">
    <location>
        <begin position="1"/>
        <end position="12"/>
    </location>
</feature>
<dbReference type="Proteomes" id="UP000267096">
    <property type="component" value="Unassembled WGS sequence"/>
</dbReference>
<feature type="region of interest" description="Disordered" evidence="1">
    <location>
        <begin position="1"/>
        <end position="36"/>
    </location>
</feature>
<evidence type="ECO:0000313" key="3">
    <source>
        <dbReference type="Proteomes" id="UP000267096"/>
    </source>
</evidence>